<dbReference type="PANTHER" id="PTHR12110:SF21">
    <property type="entry name" value="XYLOSE ISOMERASE-LIKE TIM BARREL DOMAIN-CONTAINING PROTEIN"/>
    <property type="match status" value="1"/>
</dbReference>
<dbReference type="InterPro" id="IPR036237">
    <property type="entry name" value="Xyl_isomerase-like_sf"/>
</dbReference>
<accession>A0A4R2B4U3</accession>
<protein>
    <submittedName>
        <fullName evidence="2">Sugar phosphate isomerase/epimerase</fullName>
    </submittedName>
</protein>
<dbReference type="InterPro" id="IPR050312">
    <property type="entry name" value="IolE/XylAMocC-like"/>
</dbReference>
<dbReference type="Proteomes" id="UP000295689">
    <property type="component" value="Unassembled WGS sequence"/>
</dbReference>
<evidence type="ECO:0000313" key="2">
    <source>
        <dbReference type="EMBL" id="TCN21185.1"/>
    </source>
</evidence>
<dbReference type="EMBL" id="SLVV01000013">
    <property type="protein sequence ID" value="TCN21185.1"/>
    <property type="molecule type" value="Genomic_DNA"/>
</dbReference>
<dbReference type="AlphaFoldDB" id="A0A4R2B4U3"/>
<dbReference type="SUPFAM" id="SSF51658">
    <property type="entry name" value="Xylose isomerase-like"/>
    <property type="match status" value="1"/>
</dbReference>
<comment type="caution">
    <text evidence="2">The sequence shown here is derived from an EMBL/GenBank/DDBJ whole genome shotgun (WGS) entry which is preliminary data.</text>
</comment>
<evidence type="ECO:0000259" key="1">
    <source>
        <dbReference type="Pfam" id="PF01261"/>
    </source>
</evidence>
<name>A0A4R2B4U3_9BACI</name>
<keyword evidence="3" id="KW-1185">Reference proteome</keyword>
<dbReference type="RefSeq" id="WP_132010872.1">
    <property type="nucleotide sequence ID" value="NZ_JABUHM010000010.1"/>
</dbReference>
<dbReference type="InterPro" id="IPR013022">
    <property type="entry name" value="Xyl_isomerase-like_TIM-brl"/>
</dbReference>
<keyword evidence="2" id="KW-0413">Isomerase</keyword>
<sequence>MKLGVFTVLYQNLPFEAMLDKLAQIGVEAVELGTGNYPGNSHCNPDELLGNPDKIKSFRRAIESRGLTISGLSCHGNPLHPNAKDAKEAHDVWRKTVLLAEQLEVPVINGFAGCPGDHPGAKFPNWVTCSWPPEYAEVLEWQWNDIVIPYWKEEAKFARMHGIHQIAFEMHPGFVVYNPETLLKLREQAGVNIGANFDPSHLVWQGIDPVEAIKKLGRENAIFHFHAKDTYLDQANIKVNGVLDTKHYSEVLDRSWTFRSVGYGHNEKMWKDIISTLRAVGYDYVVSIEHEDMLASIDEGLMKAITLLKGTLFKEKVSEMWWA</sequence>
<gene>
    <name evidence="2" type="ORF">EV146_113109</name>
</gene>
<dbReference type="PANTHER" id="PTHR12110">
    <property type="entry name" value="HYDROXYPYRUVATE ISOMERASE"/>
    <property type="match status" value="1"/>
</dbReference>
<proteinExistence type="predicted"/>
<dbReference type="Gene3D" id="3.20.20.150">
    <property type="entry name" value="Divalent-metal-dependent TIM barrel enzymes"/>
    <property type="match status" value="1"/>
</dbReference>
<reference evidence="2 3" key="1">
    <citation type="journal article" date="2015" name="Stand. Genomic Sci.">
        <title>Genomic Encyclopedia of Bacterial and Archaeal Type Strains, Phase III: the genomes of soil and plant-associated and newly described type strains.</title>
        <authorList>
            <person name="Whitman W.B."/>
            <person name="Woyke T."/>
            <person name="Klenk H.P."/>
            <person name="Zhou Y."/>
            <person name="Lilburn T.G."/>
            <person name="Beck B.J."/>
            <person name="De Vos P."/>
            <person name="Vandamme P."/>
            <person name="Eisen J.A."/>
            <person name="Garrity G."/>
            <person name="Hugenholtz P."/>
            <person name="Kyrpides N.C."/>
        </authorList>
    </citation>
    <scope>NUCLEOTIDE SEQUENCE [LARGE SCALE GENOMIC DNA]</scope>
    <source>
        <strain evidence="2 3">CV53</strain>
    </source>
</reference>
<dbReference type="GO" id="GO:0016853">
    <property type="term" value="F:isomerase activity"/>
    <property type="evidence" value="ECO:0007669"/>
    <property type="project" value="UniProtKB-KW"/>
</dbReference>
<dbReference type="Pfam" id="PF01261">
    <property type="entry name" value="AP_endonuc_2"/>
    <property type="match status" value="1"/>
</dbReference>
<feature type="domain" description="Xylose isomerase-like TIM barrel" evidence="1">
    <location>
        <begin position="19"/>
        <end position="296"/>
    </location>
</feature>
<evidence type="ECO:0000313" key="3">
    <source>
        <dbReference type="Proteomes" id="UP000295689"/>
    </source>
</evidence>
<organism evidence="2 3">
    <name type="scientific">Mesobacillus foraminis</name>
    <dbReference type="NCBI Taxonomy" id="279826"/>
    <lineage>
        <taxon>Bacteria</taxon>
        <taxon>Bacillati</taxon>
        <taxon>Bacillota</taxon>
        <taxon>Bacilli</taxon>
        <taxon>Bacillales</taxon>
        <taxon>Bacillaceae</taxon>
        <taxon>Mesobacillus</taxon>
    </lineage>
</organism>